<dbReference type="GO" id="GO:0016787">
    <property type="term" value="F:hydrolase activity"/>
    <property type="evidence" value="ECO:0007669"/>
    <property type="project" value="UniProtKB-KW"/>
</dbReference>
<dbReference type="SMART" id="SM00191">
    <property type="entry name" value="Int_alpha"/>
    <property type="match status" value="3"/>
</dbReference>
<dbReference type="PANTHER" id="PTHR23221">
    <property type="entry name" value="GLYCOSYLPHOSPHATIDYLINOSITOL PHOSPHOLIPASE D"/>
    <property type="match status" value="1"/>
</dbReference>
<dbReference type="Pfam" id="PF01839">
    <property type="entry name" value="FG-GAP"/>
    <property type="match status" value="2"/>
</dbReference>
<keyword evidence="2" id="KW-0677">Repeat</keyword>
<gene>
    <name evidence="5" type="ORF">AURANDRAFT_32412</name>
</gene>
<keyword evidence="6" id="KW-1185">Reference proteome</keyword>
<dbReference type="Proteomes" id="UP000002729">
    <property type="component" value="Unassembled WGS sequence"/>
</dbReference>
<evidence type="ECO:0000256" key="4">
    <source>
        <dbReference type="ARBA" id="ARBA00023180"/>
    </source>
</evidence>
<dbReference type="AlphaFoldDB" id="F0YK53"/>
<dbReference type="Gene3D" id="2.130.10.130">
    <property type="entry name" value="Integrin alpha, N-terminal"/>
    <property type="match status" value="2"/>
</dbReference>
<feature type="non-terminal residue" evidence="5">
    <location>
        <position position="218"/>
    </location>
</feature>
<dbReference type="GO" id="GO:0007155">
    <property type="term" value="P:cell adhesion"/>
    <property type="evidence" value="ECO:0007669"/>
    <property type="project" value="InterPro"/>
</dbReference>
<dbReference type="EMBL" id="GL833150">
    <property type="protein sequence ID" value="EGB04525.1"/>
    <property type="molecule type" value="Genomic_DNA"/>
</dbReference>
<dbReference type="InterPro" id="IPR000413">
    <property type="entry name" value="Integrin_alpha"/>
</dbReference>
<dbReference type="PANTHER" id="PTHR23221:SF7">
    <property type="entry name" value="PHOSPHATIDYLINOSITOL-GLYCAN-SPECIFIC PHOSPHOLIPASE D"/>
    <property type="match status" value="1"/>
</dbReference>
<dbReference type="eggNOG" id="ENOG502SWHT">
    <property type="taxonomic scope" value="Eukaryota"/>
</dbReference>
<dbReference type="GeneID" id="20221141"/>
<keyword evidence="1" id="KW-0732">Signal</keyword>
<proteinExistence type="predicted"/>
<dbReference type="RefSeq" id="XP_009040778.1">
    <property type="nucleotide sequence ID" value="XM_009042530.1"/>
</dbReference>
<name>F0YK53_AURAN</name>
<dbReference type="InParanoid" id="F0YK53"/>
<reference evidence="5 6" key="1">
    <citation type="journal article" date="2011" name="Proc. Natl. Acad. Sci. U.S.A.">
        <title>Niche of harmful alga Aureococcus anophagefferens revealed through ecogenomics.</title>
        <authorList>
            <person name="Gobler C.J."/>
            <person name="Berry D.L."/>
            <person name="Dyhrman S.T."/>
            <person name="Wilhelm S.W."/>
            <person name="Salamov A."/>
            <person name="Lobanov A.V."/>
            <person name="Zhang Y."/>
            <person name="Collier J.L."/>
            <person name="Wurch L.L."/>
            <person name="Kustka A.B."/>
            <person name="Dill B.D."/>
            <person name="Shah M."/>
            <person name="VerBerkmoes N.C."/>
            <person name="Kuo A."/>
            <person name="Terry A."/>
            <person name="Pangilinan J."/>
            <person name="Lindquist E.A."/>
            <person name="Lucas S."/>
            <person name="Paulsen I.T."/>
            <person name="Hattenrath-Lehmann T.K."/>
            <person name="Talmage S.C."/>
            <person name="Walker E.A."/>
            <person name="Koch F."/>
            <person name="Burson A.M."/>
            <person name="Marcoval M.A."/>
            <person name="Tang Y.Z."/>
            <person name="Lecleir G.R."/>
            <person name="Coyne K.J."/>
            <person name="Berg G.M."/>
            <person name="Bertrand E.M."/>
            <person name="Saito M.A."/>
            <person name="Gladyshev V.N."/>
            <person name="Grigoriev I.V."/>
        </authorList>
    </citation>
    <scope>NUCLEOTIDE SEQUENCE [LARGE SCALE GENOMIC DNA]</scope>
    <source>
        <strain evidence="6">CCMP 1984</strain>
    </source>
</reference>
<dbReference type="GO" id="GO:0008305">
    <property type="term" value="C:integrin complex"/>
    <property type="evidence" value="ECO:0007669"/>
    <property type="project" value="InterPro"/>
</dbReference>
<sequence length="218" mass="22411">MNFGPEGSLTNTGRRDGYYVNAASFQGFEPDGTSGVSVAPAGDVDGDGMDDILIGAPGVKQAYVLFGSSGYAAFRRQLTMGNLNGFDGFKMYGEHAGDCAGYDVAAAGDFNNDGVDDLVVSAMLSNAGEVDGGNTYVIFGSQFDAKLDMIPKKKPDGTYGAAIIADCDIEVVSSAGDFNDDGFEDMALACPSNADGSGTVFIVFGGDAIKASTELSDL</sequence>
<dbReference type="SUPFAM" id="SSF69318">
    <property type="entry name" value="Integrin alpha N-terminal domain"/>
    <property type="match status" value="1"/>
</dbReference>
<evidence type="ECO:0000313" key="5">
    <source>
        <dbReference type="EMBL" id="EGB04525.1"/>
    </source>
</evidence>
<accession>F0YK53</accession>
<dbReference type="KEGG" id="aaf:AURANDRAFT_32412"/>
<evidence type="ECO:0000256" key="1">
    <source>
        <dbReference type="ARBA" id="ARBA00022729"/>
    </source>
</evidence>
<keyword evidence="4" id="KW-0325">Glycoprotein</keyword>
<evidence type="ECO:0000256" key="2">
    <source>
        <dbReference type="ARBA" id="ARBA00022737"/>
    </source>
</evidence>
<dbReference type="InterPro" id="IPR013517">
    <property type="entry name" value="FG-GAP"/>
</dbReference>
<keyword evidence="3" id="KW-0378">Hydrolase</keyword>
<dbReference type="InterPro" id="IPR013519">
    <property type="entry name" value="Int_alpha_beta-p"/>
</dbReference>
<protein>
    <submittedName>
        <fullName evidence="5">Uncharacterized protein</fullName>
    </submittedName>
</protein>
<dbReference type="PRINTS" id="PR01185">
    <property type="entry name" value="INTEGRINA"/>
</dbReference>
<evidence type="ECO:0000256" key="3">
    <source>
        <dbReference type="ARBA" id="ARBA00022801"/>
    </source>
</evidence>
<evidence type="ECO:0000313" key="6">
    <source>
        <dbReference type="Proteomes" id="UP000002729"/>
    </source>
</evidence>
<organism evidence="6">
    <name type="scientific">Aureococcus anophagefferens</name>
    <name type="common">Harmful bloom alga</name>
    <dbReference type="NCBI Taxonomy" id="44056"/>
    <lineage>
        <taxon>Eukaryota</taxon>
        <taxon>Sar</taxon>
        <taxon>Stramenopiles</taxon>
        <taxon>Ochrophyta</taxon>
        <taxon>Pelagophyceae</taxon>
        <taxon>Pelagomonadales</taxon>
        <taxon>Pelagomonadaceae</taxon>
        <taxon>Aureococcus</taxon>
    </lineage>
</organism>
<dbReference type="OrthoDB" id="5317514at2759"/>
<dbReference type="InterPro" id="IPR028994">
    <property type="entry name" value="Integrin_alpha_N"/>
</dbReference>